<evidence type="ECO:0000259" key="3">
    <source>
        <dbReference type="Pfam" id="PF12146"/>
    </source>
</evidence>
<sequence>MASDSETSLDSFDVSKQKRGRASFQDGVSLQAFTFPDSGLFWTNSRQIRLHMRVIVPAKISDSTAVVVSVHGFGNHCNSERGIGCIRRFAEELDAIIFMYDQHGHGYSGGSRGFITDYVHLVDDLAGLVHLLYTAKEPTSDAYNLCSPEILSEVKGRELVLAGESIGGGVVLAASVRLQNSITRASALILFAPFLQATVPFGAGKSFVNMVSSFPSLGNVSLPQMFLPELKGDAIFANGHDVKIFEMDRSNGVRSALGFPKKLKASTGASITAMCNAMPGIITQLDTPVLMCCDPDDSIAPIQGPLQFMELATCPRELFKIPGGLHAPHLNKFKDVSSTCRRFLSLHLCRKSEALGQGADAGSDETTKDSSIARGNFAPSTAPQRLKLERTAFERFPLPGRFNEVLVILVYFATLLVIASSPTLLAATRGPEAGGWVLLAFFLYLHGVALVVVLNYTRAILKARRSRQNVQVPLRAVPFGILIPMYNEDIEILRAGLESINDQPQAPNVTVIIGLEARVGEEDNAKREEAVRGILCNVKAVHVFRHPENLPGHIKGCGSNQAWAMSQFLQTIEEDISEWVFMKVDAQVVMQPGLLTELEHRMLAWKSHRRPVVWQPMVLHTINNSRAYAVGSLFAQTVEFFVIGMFAQPLISSFVFGQYAMPMDLYVRAGTHHPSIMAEDQAITIQCSWTNRSLTVQPLNHSVAKAPPLGDSLREAIDETLAQDTRFFVGSVLILPWNLLHNPSTLSCCNFVLTSLFLRHFTTVVMPIMAFQSMFTVGFGYVRLPAERLEEAVNGIFAVFSLAGPCVTLLMAFTFAVLQSSMIAQWPGRGSQLSFKAIVNQILWGPALQLLVFLAEVRAFLLCIRYGSAGQTGPLQYRARKKVGTASMKGMPMERLEPTGSACKPVTVTCEVSCEAVDIEPGEQPFSV</sequence>
<dbReference type="EMBL" id="CAUJNA010002332">
    <property type="protein sequence ID" value="CAJ1392367.1"/>
    <property type="molecule type" value="Genomic_DNA"/>
</dbReference>
<proteinExistence type="predicted"/>
<keyword evidence="2" id="KW-1133">Transmembrane helix</keyword>
<feature type="transmembrane region" description="Helical" evidence="2">
    <location>
        <begin position="433"/>
        <end position="457"/>
    </location>
</feature>
<dbReference type="EMBL" id="CAUJNA010002681">
    <property type="protein sequence ID" value="CAJ1393947.1"/>
    <property type="molecule type" value="Genomic_DNA"/>
</dbReference>
<name>A0AA36ITY5_9DINO</name>
<dbReference type="PANTHER" id="PTHR36851:SF1">
    <property type="entry name" value="GLYCO_TRANS_2-LIKE DOMAIN-CONTAINING PROTEIN"/>
    <property type="match status" value="1"/>
</dbReference>
<keyword evidence="2" id="KW-0812">Transmembrane</keyword>
<organism evidence="5 6">
    <name type="scientific">Effrenium voratum</name>
    <dbReference type="NCBI Taxonomy" id="2562239"/>
    <lineage>
        <taxon>Eukaryota</taxon>
        <taxon>Sar</taxon>
        <taxon>Alveolata</taxon>
        <taxon>Dinophyceae</taxon>
        <taxon>Suessiales</taxon>
        <taxon>Symbiodiniaceae</taxon>
        <taxon>Effrenium</taxon>
    </lineage>
</organism>
<feature type="transmembrane region" description="Helical" evidence="2">
    <location>
        <begin position="838"/>
        <end position="861"/>
    </location>
</feature>
<reference evidence="5" key="1">
    <citation type="submission" date="2023-08" db="EMBL/GenBank/DDBJ databases">
        <authorList>
            <person name="Chen Y."/>
            <person name="Shah S."/>
            <person name="Dougan E. K."/>
            <person name="Thang M."/>
            <person name="Chan C."/>
        </authorList>
    </citation>
    <scope>NUCLEOTIDE SEQUENCE</scope>
</reference>
<evidence type="ECO:0000256" key="2">
    <source>
        <dbReference type="SAM" id="Phobius"/>
    </source>
</evidence>
<feature type="transmembrane region" description="Helical" evidence="2">
    <location>
        <begin position="405"/>
        <end position="427"/>
    </location>
</feature>
<gene>
    <name evidence="4" type="ORF">EVOR1521_LOCUS17481</name>
    <name evidence="5" type="ORF">EVOR1521_LOCUS18701</name>
</gene>
<evidence type="ECO:0000313" key="5">
    <source>
        <dbReference type="EMBL" id="CAJ1393947.1"/>
    </source>
</evidence>
<evidence type="ECO:0000313" key="4">
    <source>
        <dbReference type="EMBL" id="CAJ1392367.1"/>
    </source>
</evidence>
<comment type="caution">
    <text evidence="5">The sequence shown here is derived from an EMBL/GenBank/DDBJ whole genome shotgun (WGS) entry which is preliminary data.</text>
</comment>
<feature type="transmembrane region" description="Helical" evidence="2">
    <location>
        <begin position="764"/>
        <end position="784"/>
    </location>
</feature>
<dbReference type="AlphaFoldDB" id="A0AA36ITY5"/>
<feature type="region of interest" description="Disordered" evidence="1">
    <location>
        <begin position="357"/>
        <end position="378"/>
    </location>
</feature>
<dbReference type="InterPro" id="IPR029058">
    <property type="entry name" value="AB_hydrolase_fold"/>
</dbReference>
<dbReference type="PANTHER" id="PTHR36851">
    <property type="entry name" value="UNNAMED PRODUCT"/>
    <property type="match status" value="1"/>
</dbReference>
<dbReference type="SUPFAM" id="SSF53474">
    <property type="entry name" value="alpha/beta-Hydrolases"/>
    <property type="match status" value="1"/>
</dbReference>
<accession>A0AA36ITY5</accession>
<feature type="domain" description="Serine aminopeptidase S33" evidence="3">
    <location>
        <begin position="63"/>
        <end position="329"/>
    </location>
</feature>
<evidence type="ECO:0000256" key="1">
    <source>
        <dbReference type="SAM" id="MobiDB-lite"/>
    </source>
</evidence>
<evidence type="ECO:0000313" key="6">
    <source>
        <dbReference type="Proteomes" id="UP001178507"/>
    </source>
</evidence>
<feature type="transmembrane region" description="Helical" evidence="2">
    <location>
        <begin position="796"/>
        <end position="818"/>
    </location>
</feature>
<dbReference type="Proteomes" id="UP001178507">
    <property type="component" value="Unassembled WGS sequence"/>
</dbReference>
<protein>
    <recommendedName>
        <fullName evidence="3">Serine aminopeptidase S33 domain-containing protein</fullName>
    </recommendedName>
</protein>
<keyword evidence="2" id="KW-0472">Membrane</keyword>
<dbReference type="Pfam" id="PF12146">
    <property type="entry name" value="Hydrolase_4"/>
    <property type="match status" value="1"/>
</dbReference>
<dbReference type="InterPro" id="IPR022742">
    <property type="entry name" value="Hydrolase_4"/>
</dbReference>
<keyword evidence="6" id="KW-1185">Reference proteome</keyword>
<dbReference type="Gene3D" id="3.40.50.1820">
    <property type="entry name" value="alpha/beta hydrolase"/>
    <property type="match status" value="1"/>
</dbReference>